<dbReference type="GeneTree" id="ENSGT01030000234638"/>
<dbReference type="Pfam" id="PF01074">
    <property type="entry name" value="Glyco_hydro_38N"/>
    <property type="match status" value="1"/>
</dbReference>
<accession>A0AAZ3R6V7</accession>
<sequence length="247" mass="28716">MEENHQIISHIKDSCSGADRLWRCVPQRTAMLDIYSLLMFDNVDGGVWKQGFEITYEPGAWDNEPLQVFVVPHSHNDPGWIKTFDKYYTDQTQHIFNNMLVKLTEDPRRKFIWSEISFFAKWWESADMHKLILGGQLEMVTGGWVMTDEANVHYFAMIDQLIEGHQWLEKNVGKQHSGWAVDPFGHSATMAYLLKRANLTSMLIQMVHYSIKKHFATSCSLEFMWRQSWGPLLAVFVAADQSHLFTP</sequence>
<reference evidence="3" key="1">
    <citation type="journal article" date="2018" name="PLoS ONE">
        <title>Chinook salmon (Oncorhynchus tshawytscha) genome and transcriptome.</title>
        <authorList>
            <person name="Christensen K.A."/>
            <person name="Leong J.S."/>
            <person name="Sakhrani D."/>
            <person name="Biagi C.A."/>
            <person name="Minkley D.R."/>
            <person name="Withler R.E."/>
            <person name="Rondeau E.B."/>
            <person name="Koop B.F."/>
            <person name="Devlin R.H."/>
        </authorList>
    </citation>
    <scope>NUCLEOTIDE SEQUENCE [LARGE SCALE GENOMIC DNA]</scope>
</reference>
<dbReference type="SUPFAM" id="SSF88713">
    <property type="entry name" value="Glycoside hydrolase/deacetylase"/>
    <property type="match status" value="1"/>
</dbReference>
<dbReference type="InterPro" id="IPR011330">
    <property type="entry name" value="Glyco_hydro/deAcase_b/a-brl"/>
</dbReference>
<evidence type="ECO:0000259" key="1">
    <source>
        <dbReference type="Pfam" id="PF01074"/>
    </source>
</evidence>
<feature type="domain" description="Glycoside hydrolase family 38 N-terminal" evidence="1">
    <location>
        <begin position="67"/>
        <end position="239"/>
    </location>
</feature>
<dbReference type="Proteomes" id="UP000694402">
    <property type="component" value="Unassembled WGS sequence"/>
</dbReference>
<protein>
    <recommendedName>
        <fullName evidence="1">Glycoside hydrolase family 38 N-terminal domain-containing protein</fullName>
    </recommendedName>
</protein>
<proteinExistence type="predicted"/>
<reference evidence="2" key="3">
    <citation type="submission" date="2025-09" db="UniProtKB">
        <authorList>
            <consortium name="Ensembl"/>
        </authorList>
    </citation>
    <scope>IDENTIFICATION</scope>
</reference>
<dbReference type="AlphaFoldDB" id="A0AAZ3R6V7"/>
<name>A0AAZ3R6V7_ONCTS</name>
<dbReference type="GO" id="GO:0004559">
    <property type="term" value="F:alpha-mannosidase activity"/>
    <property type="evidence" value="ECO:0007669"/>
    <property type="project" value="InterPro"/>
</dbReference>
<dbReference type="InterPro" id="IPR027291">
    <property type="entry name" value="Glyco_hydro_38_N_sf"/>
</dbReference>
<dbReference type="Ensembl" id="ENSOTST00005136177.1">
    <property type="protein sequence ID" value="ENSOTSP00005135869.1"/>
    <property type="gene ID" value="ENSOTSG00005066691.1"/>
</dbReference>
<organism evidence="2 3">
    <name type="scientific">Oncorhynchus tshawytscha</name>
    <name type="common">Chinook salmon</name>
    <name type="synonym">Salmo tshawytscha</name>
    <dbReference type="NCBI Taxonomy" id="74940"/>
    <lineage>
        <taxon>Eukaryota</taxon>
        <taxon>Metazoa</taxon>
        <taxon>Chordata</taxon>
        <taxon>Craniata</taxon>
        <taxon>Vertebrata</taxon>
        <taxon>Euteleostomi</taxon>
        <taxon>Actinopterygii</taxon>
        <taxon>Neopterygii</taxon>
        <taxon>Teleostei</taxon>
        <taxon>Protacanthopterygii</taxon>
        <taxon>Salmoniformes</taxon>
        <taxon>Salmonidae</taxon>
        <taxon>Salmoninae</taxon>
        <taxon>Oncorhynchus</taxon>
    </lineage>
</organism>
<keyword evidence="3" id="KW-1185">Reference proteome</keyword>
<dbReference type="GO" id="GO:0000139">
    <property type="term" value="C:Golgi membrane"/>
    <property type="evidence" value="ECO:0007669"/>
    <property type="project" value="TreeGrafter"/>
</dbReference>
<dbReference type="GO" id="GO:0006013">
    <property type="term" value="P:mannose metabolic process"/>
    <property type="evidence" value="ECO:0007669"/>
    <property type="project" value="InterPro"/>
</dbReference>
<evidence type="ECO:0000313" key="2">
    <source>
        <dbReference type="Ensembl" id="ENSOTSP00005135869.1"/>
    </source>
</evidence>
<dbReference type="PANTHER" id="PTHR11607:SF57">
    <property type="entry name" value="ALPHA-MANNOSIDASE 2X"/>
    <property type="match status" value="1"/>
</dbReference>
<dbReference type="InterPro" id="IPR000602">
    <property type="entry name" value="Glyco_hydro_38_N"/>
</dbReference>
<dbReference type="InterPro" id="IPR050843">
    <property type="entry name" value="Glycosyl_Hydrlase_38"/>
</dbReference>
<dbReference type="GO" id="GO:0006491">
    <property type="term" value="P:N-glycan processing"/>
    <property type="evidence" value="ECO:0007669"/>
    <property type="project" value="TreeGrafter"/>
</dbReference>
<dbReference type="Gene3D" id="3.20.110.10">
    <property type="entry name" value="Glycoside hydrolase 38, N terminal domain"/>
    <property type="match status" value="1"/>
</dbReference>
<reference evidence="2" key="2">
    <citation type="submission" date="2025-08" db="UniProtKB">
        <authorList>
            <consortium name="Ensembl"/>
        </authorList>
    </citation>
    <scope>IDENTIFICATION</scope>
</reference>
<evidence type="ECO:0000313" key="3">
    <source>
        <dbReference type="Proteomes" id="UP000694402"/>
    </source>
</evidence>
<dbReference type="PANTHER" id="PTHR11607">
    <property type="entry name" value="ALPHA-MANNOSIDASE"/>
    <property type="match status" value="1"/>
</dbReference>